<protein>
    <submittedName>
        <fullName evidence="1">Uncharacterized protein</fullName>
    </submittedName>
</protein>
<reference evidence="1" key="1">
    <citation type="submission" date="2014-11" db="EMBL/GenBank/DDBJ databases">
        <authorList>
            <person name="Amaro Gonzalez C."/>
        </authorList>
    </citation>
    <scope>NUCLEOTIDE SEQUENCE</scope>
</reference>
<name>A0A0E9QAL9_ANGAN</name>
<dbReference type="AlphaFoldDB" id="A0A0E9QAL9"/>
<reference evidence="1" key="2">
    <citation type="journal article" date="2015" name="Fish Shellfish Immunol.">
        <title>Early steps in the European eel (Anguilla anguilla)-Vibrio vulnificus interaction in the gills: Role of the RtxA13 toxin.</title>
        <authorList>
            <person name="Callol A."/>
            <person name="Pajuelo D."/>
            <person name="Ebbesson L."/>
            <person name="Teles M."/>
            <person name="MacKenzie S."/>
            <person name="Amaro C."/>
        </authorList>
    </citation>
    <scope>NUCLEOTIDE SEQUENCE</scope>
</reference>
<accession>A0A0E9QAL9</accession>
<sequence length="65" mass="7415">MEAEYRVLYNYTAQVGHSIRGNQSNIYSFHYTAVSMWDHIKGTCLVKPHSKKRGGRGESPLLVMT</sequence>
<organism evidence="1">
    <name type="scientific">Anguilla anguilla</name>
    <name type="common">European freshwater eel</name>
    <name type="synonym">Muraena anguilla</name>
    <dbReference type="NCBI Taxonomy" id="7936"/>
    <lineage>
        <taxon>Eukaryota</taxon>
        <taxon>Metazoa</taxon>
        <taxon>Chordata</taxon>
        <taxon>Craniata</taxon>
        <taxon>Vertebrata</taxon>
        <taxon>Euteleostomi</taxon>
        <taxon>Actinopterygii</taxon>
        <taxon>Neopterygii</taxon>
        <taxon>Teleostei</taxon>
        <taxon>Anguilliformes</taxon>
        <taxon>Anguillidae</taxon>
        <taxon>Anguilla</taxon>
    </lineage>
</organism>
<dbReference type="EMBL" id="GBXM01094995">
    <property type="protein sequence ID" value="JAH13582.1"/>
    <property type="molecule type" value="Transcribed_RNA"/>
</dbReference>
<proteinExistence type="predicted"/>
<evidence type="ECO:0000313" key="1">
    <source>
        <dbReference type="EMBL" id="JAH13582.1"/>
    </source>
</evidence>